<organism evidence="2 3">
    <name type="scientific">Liquidambar formosana</name>
    <name type="common">Formosan gum</name>
    <dbReference type="NCBI Taxonomy" id="63359"/>
    <lineage>
        <taxon>Eukaryota</taxon>
        <taxon>Viridiplantae</taxon>
        <taxon>Streptophyta</taxon>
        <taxon>Embryophyta</taxon>
        <taxon>Tracheophyta</taxon>
        <taxon>Spermatophyta</taxon>
        <taxon>Magnoliopsida</taxon>
        <taxon>eudicotyledons</taxon>
        <taxon>Gunneridae</taxon>
        <taxon>Pentapetalae</taxon>
        <taxon>Saxifragales</taxon>
        <taxon>Altingiaceae</taxon>
        <taxon>Liquidambar</taxon>
    </lineage>
</organism>
<feature type="compositionally biased region" description="Basic and acidic residues" evidence="1">
    <location>
        <begin position="104"/>
        <end position="114"/>
    </location>
</feature>
<name>A0AAP0WV57_LIQFO</name>
<dbReference type="EMBL" id="JBBPBK010000007">
    <property type="protein sequence ID" value="KAK9280944.1"/>
    <property type="molecule type" value="Genomic_DNA"/>
</dbReference>
<sequence length="179" mass="20545">MGLPCAHRMRDWKDGMLSLDVIHSQWRIDTRSLTYIDRDVTNEEDEFKGLFYELEDKYKKWPLVQKENARETISQLVSVSQPLLFEPNVQPHKGRPLGSKKRKESSSTRRDPSKFEIVEKRRKCSICKGVGHNKSTCHGKTTANEQNFPSISNPIDGGSIMDRVDLDVADSSINNLLRN</sequence>
<protein>
    <submittedName>
        <fullName evidence="2">Uncharacterized protein</fullName>
    </submittedName>
</protein>
<reference evidence="2 3" key="1">
    <citation type="journal article" date="2024" name="Plant J.">
        <title>Genome sequences and population genomics reveal climatic adaptation and genomic divergence between two closely related sweetgum species.</title>
        <authorList>
            <person name="Xu W.Q."/>
            <person name="Ren C.Q."/>
            <person name="Zhang X.Y."/>
            <person name="Comes H.P."/>
            <person name="Liu X.H."/>
            <person name="Li Y.G."/>
            <person name="Kettle C.J."/>
            <person name="Jalonen R."/>
            <person name="Gaisberger H."/>
            <person name="Ma Y.Z."/>
            <person name="Qiu Y.X."/>
        </authorList>
    </citation>
    <scope>NUCLEOTIDE SEQUENCE [LARGE SCALE GENOMIC DNA]</scope>
    <source>
        <strain evidence="2">Hangzhou</strain>
    </source>
</reference>
<feature type="compositionally biased region" description="Basic residues" evidence="1">
    <location>
        <begin position="92"/>
        <end position="103"/>
    </location>
</feature>
<dbReference type="AlphaFoldDB" id="A0AAP0WV57"/>
<evidence type="ECO:0000313" key="2">
    <source>
        <dbReference type="EMBL" id="KAK9280944.1"/>
    </source>
</evidence>
<proteinExistence type="predicted"/>
<comment type="caution">
    <text evidence="2">The sequence shown here is derived from an EMBL/GenBank/DDBJ whole genome shotgun (WGS) entry which is preliminary data.</text>
</comment>
<feature type="region of interest" description="Disordered" evidence="1">
    <location>
        <begin position="85"/>
        <end position="114"/>
    </location>
</feature>
<dbReference type="Proteomes" id="UP001415857">
    <property type="component" value="Unassembled WGS sequence"/>
</dbReference>
<evidence type="ECO:0000313" key="3">
    <source>
        <dbReference type="Proteomes" id="UP001415857"/>
    </source>
</evidence>
<keyword evidence="3" id="KW-1185">Reference proteome</keyword>
<accession>A0AAP0WV57</accession>
<gene>
    <name evidence="2" type="ORF">L1049_003835</name>
</gene>
<evidence type="ECO:0000256" key="1">
    <source>
        <dbReference type="SAM" id="MobiDB-lite"/>
    </source>
</evidence>